<dbReference type="PANTHER" id="PTHR24198">
    <property type="entry name" value="ANKYRIN REPEAT AND PROTEIN KINASE DOMAIN-CONTAINING PROTEIN"/>
    <property type="match status" value="1"/>
</dbReference>
<dbReference type="GeneID" id="70180570"/>
<feature type="repeat" description="ANK" evidence="3">
    <location>
        <begin position="35"/>
        <end position="67"/>
    </location>
</feature>
<evidence type="ECO:0000313" key="4">
    <source>
        <dbReference type="EMBL" id="KAH7010623.1"/>
    </source>
</evidence>
<dbReference type="SUPFAM" id="SSF48403">
    <property type="entry name" value="Ankyrin repeat"/>
    <property type="match status" value="1"/>
</dbReference>
<evidence type="ECO:0000256" key="2">
    <source>
        <dbReference type="ARBA" id="ARBA00023043"/>
    </source>
</evidence>
<dbReference type="Gene3D" id="1.25.40.20">
    <property type="entry name" value="Ankyrin repeat-containing domain"/>
    <property type="match status" value="2"/>
</dbReference>
<dbReference type="AlphaFoldDB" id="A0A9P9BKL6"/>
<keyword evidence="1" id="KW-0677">Repeat</keyword>
<evidence type="ECO:0000256" key="3">
    <source>
        <dbReference type="PROSITE-ProRule" id="PRU00023"/>
    </source>
</evidence>
<reference evidence="4" key="1">
    <citation type="journal article" date="2021" name="Nat. Commun.">
        <title>Genetic determinants of endophytism in the Arabidopsis root mycobiome.</title>
        <authorList>
            <person name="Mesny F."/>
            <person name="Miyauchi S."/>
            <person name="Thiergart T."/>
            <person name="Pickel B."/>
            <person name="Atanasova L."/>
            <person name="Karlsson M."/>
            <person name="Huettel B."/>
            <person name="Barry K.W."/>
            <person name="Haridas S."/>
            <person name="Chen C."/>
            <person name="Bauer D."/>
            <person name="Andreopoulos W."/>
            <person name="Pangilinan J."/>
            <person name="LaButti K."/>
            <person name="Riley R."/>
            <person name="Lipzen A."/>
            <person name="Clum A."/>
            <person name="Drula E."/>
            <person name="Henrissat B."/>
            <person name="Kohler A."/>
            <person name="Grigoriev I.V."/>
            <person name="Martin F.M."/>
            <person name="Hacquard S."/>
        </authorList>
    </citation>
    <scope>NUCLEOTIDE SEQUENCE</scope>
    <source>
        <strain evidence="4">MPI-CAGE-CH-0230</strain>
    </source>
</reference>
<feature type="non-terminal residue" evidence="4">
    <location>
        <position position="155"/>
    </location>
</feature>
<dbReference type="EMBL" id="JAGTJQ010000017">
    <property type="protein sequence ID" value="KAH7010623.1"/>
    <property type="molecule type" value="Genomic_DNA"/>
</dbReference>
<dbReference type="PROSITE" id="PS50297">
    <property type="entry name" value="ANK_REP_REGION"/>
    <property type="match status" value="3"/>
</dbReference>
<dbReference type="PANTHER" id="PTHR24198:SF165">
    <property type="entry name" value="ANKYRIN REPEAT-CONTAINING PROTEIN-RELATED"/>
    <property type="match status" value="1"/>
</dbReference>
<comment type="caution">
    <text evidence="4">The sequence shown here is derived from an EMBL/GenBank/DDBJ whole genome shotgun (WGS) entry which is preliminary data.</text>
</comment>
<keyword evidence="2 3" id="KW-0040">ANK repeat</keyword>
<organism evidence="4 5">
    <name type="scientific">Microdochium trichocladiopsis</name>
    <dbReference type="NCBI Taxonomy" id="1682393"/>
    <lineage>
        <taxon>Eukaryota</taxon>
        <taxon>Fungi</taxon>
        <taxon>Dikarya</taxon>
        <taxon>Ascomycota</taxon>
        <taxon>Pezizomycotina</taxon>
        <taxon>Sordariomycetes</taxon>
        <taxon>Xylariomycetidae</taxon>
        <taxon>Xylariales</taxon>
        <taxon>Microdochiaceae</taxon>
        <taxon>Microdochium</taxon>
    </lineage>
</organism>
<dbReference type="RefSeq" id="XP_046004154.1">
    <property type="nucleotide sequence ID" value="XM_046151024.1"/>
</dbReference>
<accession>A0A9P9BKL6</accession>
<feature type="repeat" description="ANK" evidence="3">
    <location>
        <begin position="134"/>
        <end position="155"/>
    </location>
</feature>
<feature type="repeat" description="ANK" evidence="3">
    <location>
        <begin position="68"/>
        <end position="100"/>
    </location>
</feature>
<protein>
    <submittedName>
        <fullName evidence="4">Ankyrin repeat-containing domain protein</fullName>
    </submittedName>
</protein>
<evidence type="ECO:0000313" key="5">
    <source>
        <dbReference type="Proteomes" id="UP000756346"/>
    </source>
</evidence>
<sequence>MVRALYVRVTAAHPANCSRTPTGSQCASDSRRAESQWTALHTAANAGNVPVAHLLLSARADCNAEASLGRTPLLIAAEHGHDAMIECLLDHGANMEACDFGGNRTIHVAAREGKGTSMVLLHRRGAAIASQNRHGDTLLHLAASAGHIHILCLLL</sequence>
<dbReference type="Proteomes" id="UP000756346">
    <property type="component" value="Unassembled WGS sequence"/>
</dbReference>
<keyword evidence="5" id="KW-1185">Reference proteome</keyword>
<dbReference type="PROSITE" id="PS50088">
    <property type="entry name" value="ANK_REPEAT"/>
    <property type="match status" value="3"/>
</dbReference>
<dbReference type="InterPro" id="IPR036770">
    <property type="entry name" value="Ankyrin_rpt-contain_sf"/>
</dbReference>
<dbReference type="SMART" id="SM00248">
    <property type="entry name" value="ANK"/>
    <property type="match status" value="3"/>
</dbReference>
<dbReference type="Pfam" id="PF00023">
    <property type="entry name" value="Ank"/>
    <property type="match status" value="1"/>
</dbReference>
<dbReference type="OrthoDB" id="20872at2759"/>
<proteinExistence type="predicted"/>
<gene>
    <name evidence="4" type="ORF">B0I36DRAFT_257530</name>
</gene>
<evidence type="ECO:0000256" key="1">
    <source>
        <dbReference type="ARBA" id="ARBA00022737"/>
    </source>
</evidence>
<dbReference type="Pfam" id="PF12796">
    <property type="entry name" value="Ank_2"/>
    <property type="match status" value="1"/>
</dbReference>
<name>A0A9P9BKL6_9PEZI</name>
<dbReference type="InterPro" id="IPR002110">
    <property type="entry name" value="Ankyrin_rpt"/>
</dbReference>